<reference evidence="2" key="2">
    <citation type="submission" date="2019-02" db="EMBL/GenBank/DDBJ databases">
        <title>Opniocepnalus argus Var Kimnra genome.</title>
        <authorList>
            <person name="Zhou C."/>
            <person name="Xiao S."/>
        </authorList>
    </citation>
    <scope>NUCLEOTIDE SEQUENCE [LARGE SCALE GENOMIC DNA]</scope>
</reference>
<dbReference type="Proteomes" id="UP000503349">
    <property type="component" value="Chromosome 18"/>
</dbReference>
<keyword evidence="2" id="KW-1185">Reference proteome</keyword>
<evidence type="ECO:0000313" key="2">
    <source>
        <dbReference type="Proteomes" id="UP000503349"/>
    </source>
</evidence>
<accession>A0A6G1QK50</accession>
<evidence type="ECO:0000313" key="1">
    <source>
        <dbReference type="EMBL" id="KAF3703080.1"/>
    </source>
</evidence>
<dbReference type="AlphaFoldDB" id="A0A6G1QK50"/>
<protein>
    <submittedName>
        <fullName evidence="1">Uncharacterized protein</fullName>
    </submittedName>
</protein>
<sequence>MAANATVQHHTAHTAVVLLKLQSGQRDPETGDEPSDVGGQHQRALAVGMRSLETSEGLWSKMWACKQLESQVATGSLENEVGLENKANLGSEVWYTSAACSFLVVQGHFKIHMHTYILQVGGVGCPTADTEVGPEDAFVEHLTKGLRLKGIIPNHSRCSLSAQKVERTRNMSSSVITQGRCCVQTAESELGMLSHLS</sequence>
<organism evidence="1 2">
    <name type="scientific">Channa argus</name>
    <name type="common">Northern snakehead</name>
    <name type="synonym">Ophicephalus argus</name>
    <dbReference type="NCBI Taxonomy" id="215402"/>
    <lineage>
        <taxon>Eukaryota</taxon>
        <taxon>Metazoa</taxon>
        <taxon>Chordata</taxon>
        <taxon>Craniata</taxon>
        <taxon>Vertebrata</taxon>
        <taxon>Euteleostomi</taxon>
        <taxon>Actinopterygii</taxon>
        <taxon>Neopterygii</taxon>
        <taxon>Teleostei</taxon>
        <taxon>Neoteleostei</taxon>
        <taxon>Acanthomorphata</taxon>
        <taxon>Anabantaria</taxon>
        <taxon>Anabantiformes</taxon>
        <taxon>Channoidei</taxon>
        <taxon>Channidae</taxon>
        <taxon>Channa</taxon>
    </lineage>
</organism>
<name>A0A6G1QK50_CHAAH</name>
<proteinExistence type="predicted"/>
<reference evidence="1 2" key="1">
    <citation type="submission" date="2019-02" db="EMBL/GenBank/DDBJ databases">
        <title>Opniocepnalus argus genome.</title>
        <authorList>
            <person name="Zhou C."/>
            <person name="Xiao S."/>
        </authorList>
    </citation>
    <scope>NUCLEOTIDE SEQUENCE [LARGE SCALE GENOMIC DNA]</scope>
    <source>
        <strain evidence="1">OARG1902GOOAL</strain>
        <tissue evidence="1">Muscle</tissue>
    </source>
</reference>
<gene>
    <name evidence="1" type="ORF">EXN66_Car018768</name>
</gene>
<dbReference type="EMBL" id="CM015729">
    <property type="protein sequence ID" value="KAF3703080.1"/>
    <property type="molecule type" value="Genomic_DNA"/>
</dbReference>